<evidence type="ECO:0000256" key="8">
    <source>
        <dbReference type="SAM" id="SignalP"/>
    </source>
</evidence>
<dbReference type="STRING" id="1884261.A0A5C3QNT6"/>
<protein>
    <submittedName>
        <fullName evidence="10">Prenylcysteine lyase-domain-containing protein</fullName>
    </submittedName>
</protein>
<dbReference type="InterPro" id="IPR017046">
    <property type="entry name" value="Prenylcysteine_Oxase1"/>
</dbReference>
<keyword evidence="10" id="KW-0456">Lyase</keyword>
<evidence type="ECO:0000256" key="3">
    <source>
        <dbReference type="ARBA" id="ARBA00022630"/>
    </source>
</evidence>
<keyword evidence="11" id="KW-1185">Reference proteome</keyword>
<comment type="cofactor">
    <cofactor evidence="1">
        <name>FAD</name>
        <dbReference type="ChEBI" id="CHEBI:57692"/>
    </cofactor>
</comment>
<dbReference type="GO" id="GO:0030328">
    <property type="term" value="P:prenylcysteine catabolic process"/>
    <property type="evidence" value="ECO:0007669"/>
    <property type="project" value="InterPro"/>
</dbReference>
<evidence type="ECO:0000313" key="10">
    <source>
        <dbReference type="EMBL" id="TFL03633.1"/>
    </source>
</evidence>
<reference evidence="10 11" key="1">
    <citation type="journal article" date="2019" name="Nat. Ecol. Evol.">
        <title>Megaphylogeny resolves global patterns of mushroom evolution.</title>
        <authorList>
            <person name="Varga T."/>
            <person name="Krizsan K."/>
            <person name="Foldi C."/>
            <person name="Dima B."/>
            <person name="Sanchez-Garcia M."/>
            <person name="Sanchez-Ramirez S."/>
            <person name="Szollosi G.J."/>
            <person name="Szarkandi J.G."/>
            <person name="Papp V."/>
            <person name="Albert L."/>
            <person name="Andreopoulos W."/>
            <person name="Angelini C."/>
            <person name="Antonin V."/>
            <person name="Barry K.W."/>
            <person name="Bougher N.L."/>
            <person name="Buchanan P."/>
            <person name="Buyck B."/>
            <person name="Bense V."/>
            <person name="Catcheside P."/>
            <person name="Chovatia M."/>
            <person name="Cooper J."/>
            <person name="Damon W."/>
            <person name="Desjardin D."/>
            <person name="Finy P."/>
            <person name="Geml J."/>
            <person name="Haridas S."/>
            <person name="Hughes K."/>
            <person name="Justo A."/>
            <person name="Karasinski D."/>
            <person name="Kautmanova I."/>
            <person name="Kiss B."/>
            <person name="Kocsube S."/>
            <person name="Kotiranta H."/>
            <person name="LaButti K.M."/>
            <person name="Lechner B.E."/>
            <person name="Liimatainen K."/>
            <person name="Lipzen A."/>
            <person name="Lukacs Z."/>
            <person name="Mihaltcheva S."/>
            <person name="Morgado L.N."/>
            <person name="Niskanen T."/>
            <person name="Noordeloos M.E."/>
            <person name="Ohm R.A."/>
            <person name="Ortiz-Santana B."/>
            <person name="Ovrebo C."/>
            <person name="Racz N."/>
            <person name="Riley R."/>
            <person name="Savchenko A."/>
            <person name="Shiryaev A."/>
            <person name="Soop K."/>
            <person name="Spirin V."/>
            <person name="Szebenyi C."/>
            <person name="Tomsovsky M."/>
            <person name="Tulloss R.E."/>
            <person name="Uehling J."/>
            <person name="Grigoriev I.V."/>
            <person name="Vagvolgyi C."/>
            <person name="Papp T."/>
            <person name="Martin F.M."/>
            <person name="Miettinen O."/>
            <person name="Hibbett D.S."/>
            <person name="Nagy L.G."/>
        </authorList>
    </citation>
    <scope>NUCLEOTIDE SEQUENCE [LARGE SCALE GENOMIC DNA]</scope>
    <source>
        <strain evidence="10 11">CBS 309.79</strain>
    </source>
</reference>
<keyword evidence="5" id="KW-0274">FAD</keyword>
<feature type="signal peptide" evidence="8">
    <location>
        <begin position="1"/>
        <end position="18"/>
    </location>
</feature>
<dbReference type="Proteomes" id="UP000305067">
    <property type="component" value="Unassembled WGS sequence"/>
</dbReference>
<dbReference type="GO" id="GO:0016829">
    <property type="term" value="F:lyase activity"/>
    <property type="evidence" value="ECO:0007669"/>
    <property type="project" value="UniProtKB-KW"/>
</dbReference>
<keyword evidence="6" id="KW-0560">Oxidoreductase</keyword>
<comment type="similarity">
    <text evidence="2">Belongs to the prenylcysteine oxidase family.</text>
</comment>
<feature type="domain" description="Prenylcysteine lyase" evidence="9">
    <location>
        <begin position="153"/>
        <end position="505"/>
    </location>
</feature>
<dbReference type="AlphaFoldDB" id="A0A5C3QNT6"/>
<keyword evidence="7" id="KW-0325">Glycoprotein</keyword>
<dbReference type="Pfam" id="PF13450">
    <property type="entry name" value="NAD_binding_8"/>
    <property type="match status" value="1"/>
</dbReference>
<gene>
    <name evidence="10" type="ORF">BDV98DRAFT_649120</name>
</gene>
<dbReference type="InterPro" id="IPR010795">
    <property type="entry name" value="Prenylcys_lyase"/>
</dbReference>
<dbReference type="Pfam" id="PF07156">
    <property type="entry name" value="Prenylcys_lyase"/>
    <property type="match status" value="1"/>
</dbReference>
<evidence type="ECO:0000256" key="1">
    <source>
        <dbReference type="ARBA" id="ARBA00001974"/>
    </source>
</evidence>
<dbReference type="EMBL" id="ML178820">
    <property type="protein sequence ID" value="TFL03633.1"/>
    <property type="molecule type" value="Genomic_DNA"/>
</dbReference>
<proteinExistence type="inferred from homology"/>
<keyword evidence="3" id="KW-0285">Flavoprotein</keyword>
<dbReference type="InterPro" id="IPR036188">
    <property type="entry name" value="FAD/NAD-bd_sf"/>
</dbReference>
<accession>A0A5C3QNT6</accession>
<evidence type="ECO:0000256" key="2">
    <source>
        <dbReference type="ARBA" id="ARBA00009967"/>
    </source>
</evidence>
<name>A0A5C3QNT6_9AGAR</name>
<feature type="chain" id="PRO_5022718499" evidence="8">
    <location>
        <begin position="19"/>
        <end position="541"/>
    </location>
</feature>
<evidence type="ECO:0000256" key="4">
    <source>
        <dbReference type="ARBA" id="ARBA00022729"/>
    </source>
</evidence>
<evidence type="ECO:0000313" key="11">
    <source>
        <dbReference type="Proteomes" id="UP000305067"/>
    </source>
</evidence>
<dbReference type="PANTHER" id="PTHR15944:SF0">
    <property type="entry name" value="PRENYLCYSTEINE LYASE DOMAIN-CONTAINING PROTEIN"/>
    <property type="match status" value="1"/>
</dbReference>
<dbReference type="Gene3D" id="3.50.50.60">
    <property type="entry name" value="FAD/NAD(P)-binding domain"/>
    <property type="match status" value="1"/>
</dbReference>
<evidence type="ECO:0000256" key="5">
    <source>
        <dbReference type="ARBA" id="ARBA00022827"/>
    </source>
</evidence>
<dbReference type="SUPFAM" id="SSF51905">
    <property type="entry name" value="FAD/NAD(P)-binding domain"/>
    <property type="match status" value="1"/>
</dbReference>
<dbReference type="GO" id="GO:0030327">
    <property type="term" value="P:prenylated protein catabolic process"/>
    <property type="evidence" value="ECO:0007669"/>
    <property type="project" value="TreeGrafter"/>
</dbReference>
<evidence type="ECO:0000256" key="7">
    <source>
        <dbReference type="ARBA" id="ARBA00023180"/>
    </source>
</evidence>
<evidence type="ECO:0000259" key="9">
    <source>
        <dbReference type="Pfam" id="PF07156"/>
    </source>
</evidence>
<dbReference type="GO" id="GO:0001735">
    <property type="term" value="F:prenylcysteine oxidase activity"/>
    <property type="evidence" value="ECO:0007669"/>
    <property type="project" value="InterPro"/>
</dbReference>
<dbReference type="OrthoDB" id="437369at2759"/>
<evidence type="ECO:0000256" key="6">
    <source>
        <dbReference type="ARBA" id="ARBA00023002"/>
    </source>
</evidence>
<organism evidence="10 11">
    <name type="scientific">Pterulicium gracile</name>
    <dbReference type="NCBI Taxonomy" id="1884261"/>
    <lineage>
        <taxon>Eukaryota</taxon>
        <taxon>Fungi</taxon>
        <taxon>Dikarya</taxon>
        <taxon>Basidiomycota</taxon>
        <taxon>Agaricomycotina</taxon>
        <taxon>Agaricomycetes</taxon>
        <taxon>Agaricomycetidae</taxon>
        <taxon>Agaricales</taxon>
        <taxon>Pleurotineae</taxon>
        <taxon>Pterulaceae</taxon>
        <taxon>Pterulicium</taxon>
    </lineage>
</organism>
<keyword evidence="4 8" id="KW-0732">Signal</keyword>
<sequence length="541" mass="60305">MLASHLLVVLPLLLHTHAFQFPFRIPFLTTQPKPSSEPVPHPPPRVAIIGAGPSGSSAAFWLSLAKQRYGLDDLEIDVFEKSSYIGGRSTVAYPYDNHDLPAVELGASVFVGSNKNLWRAADEFNLTRIPFKSKAAEGFGMWDGSNVIFAVTSSWWDYPKMIWRYGFKAPKRTDTLVKTMIERYLSLYSPHPPRWDNITSLASTLQWNDLITQSTADWLQSQGVSKQFIYELVEVAVRVNYGQDVEHIHALEGLVSLAANNVVSIKGGNFQVFENFLQRSGANVRLNTNVLSISANPSLPNYWDVRHQTNGGRTEVGTYKGVIVAFPMPRGPGDFIHPPPELHFPQRDYVKLHVTLLATTCVSPNVTFLARNSGKEVASLEGQKLPRTLYASTLGLTADEVEFNAISYLTELDRGEDAPAEQEWIVKVFSLREVSDEWLRSALGDTIGWVSRKEWDAYPLGTPSDEFAPVRVDKGLFYVNSFENFISTMETSTVASRNVVDLLLNEEFNGAGVCRRSLSADDRAAQTSFKGPKGFVFGWDC</sequence>
<dbReference type="PANTHER" id="PTHR15944">
    <property type="entry name" value="FARNESYLCYSTEINE LYASE"/>
    <property type="match status" value="1"/>
</dbReference>